<gene>
    <name evidence="1" type="ORF">B0I10_11190</name>
</gene>
<protein>
    <recommendedName>
        <fullName evidence="3">Lipoprotein</fullName>
    </recommendedName>
</protein>
<dbReference type="Proteomes" id="UP000249518">
    <property type="component" value="Unassembled WGS sequence"/>
</dbReference>
<evidence type="ECO:0000313" key="1">
    <source>
        <dbReference type="EMBL" id="RAR47180.1"/>
    </source>
</evidence>
<dbReference type="OrthoDB" id="1114031at2"/>
<organism evidence="1 2">
    <name type="scientific">Flavobacterium lacus</name>
    <dbReference type="NCBI Taxonomy" id="1353778"/>
    <lineage>
        <taxon>Bacteria</taxon>
        <taxon>Pseudomonadati</taxon>
        <taxon>Bacteroidota</taxon>
        <taxon>Flavobacteriia</taxon>
        <taxon>Flavobacteriales</taxon>
        <taxon>Flavobacteriaceae</taxon>
        <taxon>Flavobacterium</taxon>
    </lineage>
</organism>
<accession>A0A328WLP7</accession>
<comment type="caution">
    <text evidence="1">The sequence shown here is derived from an EMBL/GenBank/DDBJ whole genome shotgun (WGS) entry which is preliminary data.</text>
</comment>
<sequence>MKKVTILAFGVLLLASVSCSREERTGVDQQLLSASSEIDQTNEIDFKEGIDLTTSQSTYENRPAEPTAANECLTITVDNPGIGVFPKTYTLDYGDGCTFNGITRAGTLTITLTDYFMNVGSVMTIERGDDYYLNGRKLEGTITYLNTTSNSAEPQWERTIADGGIVTLNGNYFTFSGQRTVKMTAGVNTLTLIDNIYEITAGTHTVVNPSNGNTLNMAVVEPLIKKYACPHISQGKLSLQGVLLDGVLDYGDNTCDNQAVYTHSNGVDYPVTLF</sequence>
<keyword evidence="2" id="KW-1185">Reference proteome</keyword>
<proteinExistence type="predicted"/>
<reference evidence="1 2" key="1">
    <citation type="submission" date="2018-06" db="EMBL/GenBank/DDBJ databases">
        <title>Genomic Encyclopedia of Type Strains, Phase III (KMG-III): the genomes of soil and plant-associated and newly described type strains.</title>
        <authorList>
            <person name="Whitman W."/>
        </authorList>
    </citation>
    <scope>NUCLEOTIDE SEQUENCE [LARGE SCALE GENOMIC DNA]</scope>
    <source>
        <strain evidence="1 2">CGMCC 1.12504</strain>
    </source>
</reference>
<name>A0A328WLP7_9FLAO</name>
<dbReference type="EMBL" id="QLSV01000011">
    <property type="protein sequence ID" value="RAR47180.1"/>
    <property type="molecule type" value="Genomic_DNA"/>
</dbReference>
<dbReference type="RefSeq" id="WP_112086669.1">
    <property type="nucleotide sequence ID" value="NZ_QLSV01000011.1"/>
</dbReference>
<dbReference type="AlphaFoldDB" id="A0A328WLP7"/>
<evidence type="ECO:0000313" key="2">
    <source>
        <dbReference type="Proteomes" id="UP000249518"/>
    </source>
</evidence>
<evidence type="ECO:0008006" key="3">
    <source>
        <dbReference type="Google" id="ProtNLM"/>
    </source>
</evidence>
<dbReference type="PROSITE" id="PS51257">
    <property type="entry name" value="PROKAR_LIPOPROTEIN"/>
    <property type="match status" value="1"/>
</dbReference>